<dbReference type="Proteomes" id="UP000274033">
    <property type="component" value="Unassembled WGS sequence"/>
</dbReference>
<evidence type="ECO:0000256" key="1">
    <source>
        <dbReference type="ARBA" id="ARBA00022490"/>
    </source>
</evidence>
<keyword evidence="3 4" id="KW-0862">Zinc</keyword>
<comment type="similarity">
    <text evidence="4">Belongs to the SprT family.</text>
</comment>
<dbReference type="OrthoDB" id="9799909at2"/>
<comment type="subcellular location">
    <subcellularLocation>
        <location evidence="4">Cytoplasm</location>
    </subcellularLocation>
</comment>
<feature type="binding site" evidence="4">
    <location>
        <position position="67"/>
    </location>
    <ligand>
        <name>Zn(2+)</name>
        <dbReference type="ChEBI" id="CHEBI:29105"/>
    </ligand>
</feature>
<evidence type="ECO:0000256" key="3">
    <source>
        <dbReference type="ARBA" id="ARBA00022833"/>
    </source>
</evidence>
<proteinExistence type="inferred from homology"/>
<dbReference type="GO" id="GO:0008270">
    <property type="term" value="F:zinc ion binding"/>
    <property type="evidence" value="ECO:0007669"/>
    <property type="project" value="UniProtKB-UniRule"/>
</dbReference>
<dbReference type="RefSeq" id="WP_124766879.1">
    <property type="nucleotide sequence ID" value="NZ_JAFBDY010000033.1"/>
</dbReference>
<name>A0A3N9U4M1_9BACI</name>
<dbReference type="InterPro" id="IPR023524">
    <property type="entry name" value="Uncharacterised_SprT-like"/>
</dbReference>
<keyword evidence="7" id="KW-1185">Reference proteome</keyword>
<comment type="cofactor">
    <cofactor evidence="4">
        <name>Zn(2+)</name>
        <dbReference type="ChEBI" id="CHEBI:29105"/>
    </cofactor>
    <text evidence="4">Binds 1 zinc ion.</text>
</comment>
<dbReference type="AlphaFoldDB" id="A0A3N9U4M1"/>
<keyword evidence="2 4" id="KW-0479">Metal-binding</keyword>
<dbReference type="GO" id="GO:0005737">
    <property type="term" value="C:cytoplasm"/>
    <property type="evidence" value="ECO:0007669"/>
    <property type="project" value="UniProtKB-SubCell"/>
</dbReference>
<keyword evidence="1 4" id="KW-0963">Cytoplasm</keyword>
<dbReference type="InterPro" id="IPR006640">
    <property type="entry name" value="SprT-like_domain"/>
</dbReference>
<dbReference type="HAMAP" id="MF_00745">
    <property type="entry name" value="SprT_like"/>
    <property type="match status" value="1"/>
</dbReference>
<evidence type="ECO:0000313" key="6">
    <source>
        <dbReference type="EMBL" id="RQW71564.1"/>
    </source>
</evidence>
<dbReference type="SMART" id="SM00731">
    <property type="entry name" value="SprT"/>
    <property type="match status" value="1"/>
</dbReference>
<evidence type="ECO:0000256" key="4">
    <source>
        <dbReference type="HAMAP-Rule" id="MF_00745"/>
    </source>
</evidence>
<dbReference type="GO" id="GO:0006950">
    <property type="term" value="P:response to stress"/>
    <property type="evidence" value="ECO:0007669"/>
    <property type="project" value="UniProtKB-ARBA"/>
</dbReference>
<protein>
    <recommendedName>
        <fullName evidence="4">Protein SprT-like</fullName>
    </recommendedName>
</protein>
<dbReference type="InterPro" id="IPR035240">
    <property type="entry name" value="SprT_Zn_ribbon"/>
</dbReference>
<comment type="caution">
    <text evidence="6">The sequence shown here is derived from an EMBL/GenBank/DDBJ whole genome shotgun (WGS) entry which is preliminary data.</text>
</comment>
<evidence type="ECO:0000259" key="5">
    <source>
        <dbReference type="SMART" id="SM00731"/>
    </source>
</evidence>
<dbReference type="EMBL" id="RRCT01000031">
    <property type="protein sequence ID" value="RQW71564.1"/>
    <property type="molecule type" value="Genomic_DNA"/>
</dbReference>
<evidence type="ECO:0000256" key="2">
    <source>
        <dbReference type="ARBA" id="ARBA00022723"/>
    </source>
</evidence>
<dbReference type="Pfam" id="PF17283">
    <property type="entry name" value="Zn_ribbon_SprT"/>
    <property type="match status" value="1"/>
</dbReference>
<accession>A0A3N9U4M1</accession>
<gene>
    <name evidence="6" type="ORF">EBB45_18815</name>
</gene>
<dbReference type="Pfam" id="PF10263">
    <property type="entry name" value="SprT-like"/>
    <property type="match status" value="1"/>
</dbReference>
<dbReference type="NCBIfam" id="NF003339">
    <property type="entry name" value="PRK04351.1"/>
    <property type="match status" value="1"/>
</dbReference>
<feature type="binding site" evidence="4">
    <location>
        <position position="71"/>
    </location>
    <ligand>
        <name>Zn(2+)</name>
        <dbReference type="ChEBI" id="CHEBI:29105"/>
    </ligand>
</feature>
<reference evidence="6 7" key="1">
    <citation type="journal article" date="2013" name="J. Microbiol.">
        <title>Lysinibacillus chungkukjangi sp. nov., isolated from Chungkukjang, Korean fermented soybean food.</title>
        <authorList>
            <person name="Kim S.J."/>
            <person name="Jang Y.H."/>
            <person name="Hamada M."/>
            <person name="Ahn J.H."/>
            <person name="Weon H.Y."/>
            <person name="Suzuki K."/>
            <person name="Whang K.S."/>
            <person name="Kwon S.W."/>
        </authorList>
    </citation>
    <scope>NUCLEOTIDE SEQUENCE [LARGE SCALE GENOMIC DNA]</scope>
    <source>
        <strain evidence="6 7">MCCC 1A12701</strain>
    </source>
</reference>
<sequence length="156" mass="18689">MTDIELQSLVERISIEYFQRPFLHTAYFNARLRTTGGRYLLRSHNIEFNKKSYETFGIEELRGIILHELCHYHLHLQGKGYKHRDADFRALLKKVGAPRFCSTIEEKTTKSKSHVIYIYQCIQCKQQYPRKRRMNVERYRCSKCLGELQLIKEGRE</sequence>
<organism evidence="6 7">
    <name type="scientific">Lysinibacillus composti</name>
    <dbReference type="NCBI Taxonomy" id="720633"/>
    <lineage>
        <taxon>Bacteria</taxon>
        <taxon>Bacillati</taxon>
        <taxon>Bacillota</taxon>
        <taxon>Bacilli</taxon>
        <taxon>Bacillales</taxon>
        <taxon>Bacillaceae</taxon>
        <taxon>Lysinibacillus</taxon>
    </lineage>
</organism>
<evidence type="ECO:0000313" key="7">
    <source>
        <dbReference type="Proteomes" id="UP000274033"/>
    </source>
</evidence>
<feature type="domain" description="SprT-like" evidence="5">
    <location>
        <begin position="4"/>
        <end position="151"/>
    </location>
</feature>
<feature type="active site" evidence="4">
    <location>
        <position position="68"/>
    </location>
</feature>